<dbReference type="EMBL" id="JAUMVS010000038">
    <property type="protein sequence ID" value="MDO4841689.1"/>
    <property type="molecule type" value="Genomic_DNA"/>
</dbReference>
<evidence type="ECO:0000313" key="3">
    <source>
        <dbReference type="EMBL" id="MDO4841689.1"/>
    </source>
</evidence>
<feature type="non-terminal residue" evidence="3">
    <location>
        <position position="431"/>
    </location>
</feature>
<protein>
    <recommendedName>
        <fullName evidence="2">Glycine-rich domain-containing protein</fullName>
    </recommendedName>
</protein>
<keyword evidence="4" id="KW-1185">Reference proteome</keyword>
<feature type="domain" description="Glycine-rich" evidence="2">
    <location>
        <begin position="198"/>
        <end position="423"/>
    </location>
</feature>
<feature type="region of interest" description="Disordered" evidence="1">
    <location>
        <begin position="299"/>
        <end position="342"/>
    </location>
</feature>
<organism evidence="3 4">
    <name type="scientific">Phoenicibacter congonensis</name>
    <dbReference type="NCBI Taxonomy" id="1944646"/>
    <lineage>
        <taxon>Bacteria</taxon>
        <taxon>Bacillati</taxon>
        <taxon>Actinomycetota</taxon>
        <taxon>Coriobacteriia</taxon>
        <taxon>Eggerthellales</taxon>
        <taxon>Eggerthellaceae</taxon>
        <taxon>Phoenicibacter</taxon>
    </lineage>
</organism>
<evidence type="ECO:0000313" key="4">
    <source>
        <dbReference type="Proteomes" id="UP001168575"/>
    </source>
</evidence>
<comment type="caution">
    <text evidence="3">The sequence shown here is derived from an EMBL/GenBank/DDBJ whole genome shotgun (WGS) entry which is preliminary data.</text>
</comment>
<evidence type="ECO:0000256" key="1">
    <source>
        <dbReference type="SAM" id="MobiDB-lite"/>
    </source>
</evidence>
<proteinExistence type="predicted"/>
<dbReference type="Pfam" id="PF21722">
    <property type="entry name" value="Gly_rich_2"/>
    <property type="match status" value="1"/>
</dbReference>
<accession>A0AA43RH11</accession>
<dbReference type="InterPro" id="IPR049304">
    <property type="entry name" value="Gly_rich_dom"/>
</dbReference>
<dbReference type="Proteomes" id="UP001168575">
    <property type="component" value="Unassembled WGS sequence"/>
</dbReference>
<dbReference type="AlphaFoldDB" id="A0AA43RH11"/>
<sequence length="431" mass="43061">MSYSSALYDGIAIVGKLKVESLASSNAGVSLVDGDSGINLFISDVQGTNDDPDTNQYGWCPLDCQLYKNGAWRNVSYGAEGFISVTYPAGSYCSIKDTEYGVKIESHDTSGYAYFSIPYEGDWVVSCHNSSNQKASQTVSALYDDVVSVTLSYSQIPEFTYTGDYDIVNDEGAAISTSQGNWNIRLLTSGNLSFQDLRNATNGIDIFLVGGGGGGSAVGSNPIYSHPAYYGSAGGGSGYTATQSGVSVSTGTSYAATIGAGGEVHADGGASSITIGGSTYSANGGKCSTYNAAGGDGGSGGGGGGDNKPADGGTDGSNGGNGLDRYSQVMENGGQGQGTTTRAFGESTGVLYASGGGAGGGYRTAIGAGVILACAGGVEIPQRRVDGDTDLFEGGAQGVGGRGIDIAGAGTAVDEVDAGGGEGADLRVLGQ</sequence>
<gene>
    <name evidence="3" type="ORF">Q3982_03315</name>
</gene>
<evidence type="ECO:0000259" key="2">
    <source>
        <dbReference type="Pfam" id="PF21722"/>
    </source>
</evidence>
<name>A0AA43RH11_9ACTN</name>
<reference evidence="3" key="1">
    <citation type="submission" date="2023-07" db="EMBL/GenBank/DDBJ databases">
        <title>Between Cages and Wild: Unraveling the Impact of Captivity on Animal Microbiomes and Antimicrobial Resistance.</title>
        <authorList>
            <person name="Schmartz G.P."/>
            <person name="Rehner J."/>
            <person name="Schuff M.J."/>
            <person name="Becker S.L."/>
            <person name="Kravczyk M."/>
            <person name="Gurevich A."/>
            <person name="Francke R."/>
            <person name="Mueller R."/>
            <person name="Keller V."/>
            <person name="Keller A."/>
        </authorList>
    </citation>
    <scope>NUCLEOTIDE SEQUENCE</scope>
    <source>
        <strain evidence="3">S12M_St_49</strain>
    </source>
</reference>
<feature type="compositionally biased region" description="Gly residues" evidence="1">
    <location>
        <begin position="313"/>
        <end position="322"/>
    </location>
</feature>